<dbReference type="PROSITE" id="PS51257">
    <property type="entry name" value="PROKAR_LIPOPROTEIN"/>
    <property type="match status" value="1"/>
</dbReference>
<evidence type="ECO:0000259" key="1">
    <source>
        <dbReference type="Pfam" id="PF01408"/>
    </source>
</evidence>
<name>A0ABQ6PZ62_9BACT</name>
<reference evidence="2 3" key="1">
    <citation type="submission" date="2023-08" db="EMBL/GenBank/DDBJ databases">
        <title>Draft genome sequence of Algoriphagus taiwanensis.</title>
        <authorList>
            <person name="Takatani N."/>
            <person name="Hosokawa M."/>
            <person name="Sawabe T."/>
        </authorList>
    </citation>
    <scope>NUCLEOTIDE SEQUENCE [LARGE SCALE GENOMIC DNA]</scope>
    <source>
        <strain evidence="2 3">JCM 19755</strain>
    </source>
</reference>
<comment type="caution">
    <text evidence="2">The sequence shown here is derived from an EMBL/GenBank/DDBJ whole genome shotgun (WGS) entry which is preliminary data.</text>
</comment>
<feature type="domain" description="Gfo/Idh/MocA-like oxidoreductase N-terminal" evidence="1">
    <location>
        <begin position="11"/>
        <end position="111"/>
    </location>
</feature>
<organism evidence="2 3">
    <name type="scientific">Algoriphagus taiwanensis</name>
    <dbReference type="NCBI Taxonomy" id="1445656"/>
    <lineage>
        <taxon>Bacteria</taxon>
        <taxon>Pseudomonadati</taxon>
        <taxon>Bacteroidota</taxon>
        <taxon>Cytophagia</taxon>
        <taxon>Cytophagales</taxon>
        <taxon>Cyclobacteriaceae</taxon>
        <taxon>Algoriphagus</taxon>
    </lineage>
</organism>
<accession>A0ABQ6PZ62</accession>
<gene>
    <name evidence="2" type="ORF">Ataiwa_15160</name>
</gene>
<dbReference type="RefSeq" id="WP_338228015.1">
    <property type="nucleotide sequence ID" value="NZ_BTPE01000004.1"/>
</dbReference>
<dbReference type="EMBL" id="BTPE01000004">
    <property type="protein sequence ID" value="GMQ33244.1"/>
    <property type="molecule type" value="Genomic_DNA"/>
</dbReference>
<sequence>MSQAKSHLFPIGLIGCGIWGQNILRDLISLQAEVWVVDPDPKKLELAKKIGAQKTFLEIPIEQMPEGWIVSSPASTHHEVLLSLFPLGKPIYVEKPLTCSYPEAKNLIQKATVPVFVMHNWRYHRGVRLLTEIAHSKELGELVLIKSNRCNWTSPRSDVDSVWTLIPHDITIAFNILGYFPKPIAAVVEEYKGVQRGMTALLGGKPACIMEVSNRYADKRREIRLHFTEGVAVLKNEQVDFIEIFHGDDRSKPEEMRLEIRKFEPIPPLYDELQSFLNYVRGGASPLTPLEEGVEVIRIIDELKKLANHP</sequence>
<dbReference type="Gene3D" id="3.40.50.720">
    <property type="entry name" value="NAD(P)-binding Rossmann-like Domain"/>
    <property type="match status" value="1"/>
</dbReference>
<dbReference type="InterPro" id="IPR036291">
    <property type="entry name" value="NAD(P)-bd_dom_sf"/>
</dbReference>
<dbReference type="Gene3D" id="3.30.360.10">
    <property type="entry name" value="Dihydrodipicolinate Reductase, domain 2"/>
    <property type="match status" value="1"/>
</dbReference>
<dbReference type="SUPFAM" id="SSF51735">
    <property type="entry name" value="NAD(P)-binding Rossmann-fold domains"/>
    <property type="match status" value="1"/>
</dbReference>
<evidence type="ECO:0000313" key="3">
    <source>
        <dbReference type="Proteomes" id="UP001307705"/>
    </source>
</evidence>
<keyword evidence="3" id="KW-1185">Reference proteome</keyword>
<dbReference type="SUPFAM" id="SSF55347">
    <property type="entry name" value="Glyceraldehyde-3-phosphate dehydrogenase-like, C-terminal domain"/>
    <property type="match status" value="1"/>
</dbReference>
<dbReference type="InterPro" id="IPR051450">
    <property type="entry name" value="Gfo/Idh/MocA_Oxidoreductases"/>
</dbReference>
<protein>
    <recommendedName>
        <fullName evidence="1">Gfo/Idh/MocA-like oxidoreductase N-terminal domain-containing protein</fullName>
    </recommendedName>
</protein>
<evidence type="ECO:0000313" key="2">
    <source>
        <dbReference type="EMBL" id="GMQ33244.1"/>
    </source>
</evidence>
<dbReference type="Pfam" id="PF01408">
    <property type="entry name" value="GFO_IDH_MocA"/>
    <property type="match status" value="1"/>
</dbReference>
<dbReference type="PANTHER" id="PTHR43377">
    <property type="entry name" value="BILIVERDIN REDUCTASE A"/>
    <property type="match status" value="1"/>
</dbReference>
<dbReference type="Proteomes" id="UP001307705">
    <property type="component" value="Unassembled WGS sequence"/>
</dbReference>
<dbReference type="PANTHER" id="PTHR43377:SF1">
    <property type="entry name" value="BILIVERDIN REDUCTASE A"/>
    <property type="match status" value="1"/>
</dbReference>
<proteinExistence type="predicted"/>
<dbReference type="InterPro" id="IPR000683">
    <property type="entry name" value="Gfo/Idh/MocA-like_OxRdtase_N"/>
</dbReference>